<organism evidence="7 8">
    <name type="scientific">Agitococcus lubricus</name>
    <dbReference type="NCBI Taxonomy" id="1077255"/>
    <lineage>
        <taxon>Bacteria</taxon>
        <taxon>Pseudomonadati</taxon>
        <taxon>Pseudomonadota</taxon>
        <taxon>Gammaproteobacteria</taxon>
        <taxon>Moraxellales</taxon>
        <taxon>Moraxellaceae</taxon>
        <taxon>Agitococcus</taxon>
    </lineage>
</organism>
<dbReference type="RefSeq" id="WP_107864485.1">
    <property type="nucleotide sequence ID" value="NZ_QAON01000002.1"/>
</dbReference>
<evidence type="ECO:0000256" key="3">
    <source>
        <dbReference type="ARBA" id="ARBA00022692"/>
    </source>
</evidence>
<dbReference type="EMBL" id="QAON01000002">
    <property type="protein sequence ID" value="PTQ90633.1"/>
    <property type="molecule type" value="Genomic_DNA"/>
</dbReference>
<feature type="transmembrane region" description="Helical" evidence="6">
    <location>
        <begin position="133"/>
        <end position="153"/>
    </location>
</feature>
<feature type="transmembrane region" description="Helical" evidence="6">
    <location>
        <begin position="38"/>
        <end position="60"/>
    </location>
</feature>
<protein>
    <recommendedName>
        <fullName evidence="6">GDT1 family protein</fullName>
    </recommendedName>
</protein>
<accession>A0A2T5J276</accession>
<evidence type="ECO:0000256" key="4">
    <source>
        <dbReference type="ARBA" id="ARBA00022989"/>
    </source>
</evidence>
<dbReference type="Proteomes" id="UP000244223">
    <property type="component" value="Unassembled WGS sequence"/>
</dbReference>
<keyword evidence="5 6" id="KW-0472">Membrane</keyword>
<sequence>MYAFVLATILVALAEMGDKTQLLAFLLAARFRQPLPIIAGIFVATIINHAGAGALGVWLTQLIGTDSLRWLLGLGFIAMAAWMLIPDKLEDNMAQSPRFGVFGTTLIAFFLAEMGDKTQIATVALSANYAQDFVWVIIGTTLGMMLANVPAVYLGNHFAQKLPLAWIHGVAALIFAVIGGWILIGGMDMRMLTH</sequence>
<comment type="similarity">
    <text evidence="2 6">Belongs to the GDT1 family.</text>
</comment>
<dbReference type="PANTHER" id="PTHR12608:SF1">
    <property type="entry name" value="TRANSMEMBRANE PROTEIN 165"/>
    <property type="match status" value="1"/>
</dbReference>
<name>A0A2T5J276_9GAMM</name>
<dbReference type="GO" id="GO:0016020">
    <property type="term" value="C:membrane"/>
    <property type="evidence" value="ECO:0007669"/>
    <property type="project" value="UniProtKB-SubCell"/>
</dbReference>
<dbReference type="InterPro" id="IPR001727">
    <property type="entry name" value="GDT1-like"/>
</dbReference>
<proteinExistence type="inferred from homology"/>
<keyword evidence="3 6" id="KW-0812">Transmembrane</keyword>
<feature type="transmembrane region" description="Helical" evidence="6">
    <location>
        <begin position="165"/>
        <end position="184"/>
    </location>
</feature>
<reference evidence="7 8" key="1">
    <citation type="submission" date="2018-04" db="EMBL/GenBank/DDBJ databases">
        <title>Genomic Encyclopedia of Archaeal and Bacterial Type Strains, Phase II (KMG-II): from individual species to whole genera.</title>
        <authorList>
            <person name="Goeker M."/>
        </authorList>
    </citation>
    <scope>NUCLEOTIDE SEQUENCE [LARGE SCALE GENOMIC DNA]</scope>
    <source>
        <strain evidence="7 8">DSM 5822</strain>
    </source>
</reference>
<keyword evidence="8" id="KW-1185">Reference proteome</keyword>
<dbReference type="AlphaFoldDB" id="A0A2T5J276"/>
<dbReference type="OrthoDB" id="9801356at2"/>
<evidence type="ECO:0000313" key="7">
    <source>
        <dbReference type="EMBL" id="PTQ90633.1"/>
    </source>
</evidence>
<evidence type="ECO:0000256" key="1">
    <source>
        <dbReference type="ARBA" id="ARBA00004141"/>
    </source>
</evidence>
<comment type="subcellular location">
    <subcellularLocation>
        <location evidence="1 6">Membrane</location>
        <topology evidence="1 6">Multi-pass membrane protein</topology>
    </subcellularLocation>
</comment>
<comment type="caution">
    <text evidence="7">The sequence shown here is derived from an EMBL/GenBank/DDBJ whole genome shotgun (WGS) entry which is preliminary data.</text>
</comment>
<evidence type="ECO:0000313" key="8">
    <source>
        <dbReference type="Proteomes" id="UP000244223"/>
    </source>
</evidence>
<keyword evidence="4 6" id="KW-1133">Transmembrane helix</keyword>
<evidence type="ECO:0000256" key="2">
    <source>
        <dbReference type="ARBA" id="ARBA00009190"/>
    </source>
</evidence>
<feature type="transmembrane region" description="Helical" evidence="6">
    <location>
        <begin position="67"/>
        <end position="85"/>
    </location>
</feature>
<evidence type="ECO:0000256" key="6">
    <source>
        <dbReference type="RuleBase" id="RU365102"/>
    </source>
</evidence>
<dbReference type="GO" id="GO:0046873">
    <property type="term" value="F:metal ion transmembrane transporter activity"/>
    <property type="evidence" value="ECO:0007669"/>
    <property type="project" value="InterPro"/>
</dbReference>
<dbReference type="Pfam" id="PF01169">
    <property type="entry name" value="GDT1"/>
    <property type="match status" value="2"/>
</dbReference>
<evidence type="ECO:0000256" key="5">
    <source>
        <dbReference type="ARBA" id="ARBA00023136"/>
    </source>
</evidence>
<dbReference type="PANTHER" id="PTHR12608">
    <property type="entry name" value="TRANSMEMBRANE PROTEIN HTP-1 RELATED"/>
    <property type="match status" value="1"/>
</dbReference>
<feature type="transmembrane region" description="Helical" evidence="6">
    <location>
        <begin position="97"/>
        <end position="112"/>
    </location>
</feature>
<gene>
    <name evidence="7" type="ORF">C8N29_10232</name>
</gene>